<dbReference type="PANTHER" id="PTHR43498">
    <property type="entry name" value="FERREDOXIN:COB-COM HETERODISULFIDE REDUCTASE SUBUNIT A"/>
    <property type="match status" value="1"/>
</dbReference>
<dbReference type="GO" id="GO:0046872">
    <property type="term" value="F:metal ion binding"/>
    <property type="evidence" value="ECO:0007669"/>
    <property type="project" value="UniProtKB-KW"/>
</dbReference>
<dbReference type="EMBL" id="AP025523">
    <property type="protein sequence ID" value="BDE05920.1"/>
    <property type="molecule type" value="Genomic_DNA"/>
</dbReference>
<dbReference type="PANTHER" id="PTHR43498:SF1">
    <property type="entry name" value="COB--COM HETERODISULFIDE REDUCTASE IRON-SULFUR SUBUNIT A"/>
    <property type="match status" value="1"/>
</dbReference>
<proteinExistence type="predicted"/>
<evidence type="ECO:0000256" key="5">
    <source>
        <dbReference type="ARBA" id="ARBA00023014"/>
    </source>
</evidence>
<gene>
    <name evidence="7" type="ORF">WPS_11960</name>
</gene>
<evidence type="ECO:0000256" key="1">
    <source>
        <dbReference type="ARBA" id="ARBA00022485"/>
    </source>
</evidence>
<dbReference type="PRINTS" id="PR00411">
    <property type="entry name" value="PNDRDTASEI"/>
</dbReference>
<evidence type="ECO:0000313" key="8">
    <source>
        <dbReference type="Proteomes" id="UP001317532"/>
    </source>
</evidence>
<dbReference type="KEGG" id="vab:WPS_11960"/>
<dbReference type="GO" id="GO:0051539">
    <property type="term" value="F:4 iron, 4 sulfur cluster binding"/>
    <property type="evidence" value="ECO:0007669"/>
    <property type="project" value="UniProtKB-KW"/>
</dbReference>
<keyword evidence="2" id="KW-0479">Metal-binding</keyword>
<keyword evidence="1" id="KW-0004">4Fe-4S</keyword>
<reference evidence="7 8" key="1">
    <citation type="journal article" date="2022" name="ISME Commun">
        <title>Vulcanimicrobium alpinus gen. nov. sp. nov., the first cultivated representative of the candidate phylum 'Eremiobacterota', is a metabolically versatile aerobic anoxygenic phototroph.</title>
        <authorList>
            <person name="Yabe S."/>
            <person name="Muto K."/>
            <person name="Abe K."/>
            <person name="Yokota A."/>
            <person name="Staudigel H."/>
            <person name="Tebo B.M."/>
        </authorList>
    </citation>
    <scope>NUCLEOTIDE SEQUENCE [LARGE SCALE GENOMIC DNA]</scope>
    <source>
        <strain evidence="7 8">WC8-2</strain>
    </source>
</reference>
<evidence type="ECO:0000256" key="2">
    <source>
        <dbReference type="ARBA" id="ARBA00022723"/>
    </source>
</evidence>
<dbReference type="Pfam" id="PF12831">
    <property type="entry name" value="FAD_oxidored"/>
    <property type="match status" value="1"/>
</dbReference>
<protein>
    <submittedName>
        <fullName evidence="7">FAD-dependent oxidoreductase</fullName>
    </submittedName>
</protein>
<dbReference type="SUPFAM" id="SSF51905">
    <property type="entry name" value="FAD/NAD(P)-binding domain"/>
    <property type="match status" value="1"/>
</dbReference>
<name>A0AAN1XVU0_UNVUL</name>
<dbReference type="GO" id="GO:0016491">
    <property type="term" value="F:oxidoreductase activity"/>
    <property type="evidence" value="ECO:0007669"/>
    <property type="project" value="UniProtKB-KW"/>
</dbReference>
<dbReference type="PROSITE" id="PS51272">
    <property type="entry name" value="SLH"/>
    <property type="match status" value="1"/>
</dbReference>
<dbReference type="Proteomes" id="UP001317532">
    <property type="component" value="Chromosome"/>
</dbReference>
<accession>A0AAN1XVU0</accession>
<evidence type="ECO:0000256" key="3">
    <source>
        <dbReference type="ARBA" id="ARBA00023002"/>
    </source>
</evidence>
<keyword evidence="3" id="KW-0560">Oxidoreductase</keyword>
<organism evidence="7 8">
    <name type="scientific">Vulcanimicrobium alpinum</name>
    <dbReference type="NCBI Taxonomy" id="3016050"/>
    <lineage>
        <taxon>Bacteria</taxon>
        <taxon>Bacillati</taxon>
        <taxon>Vulcanimicrobiota</taxon>
        <taxon>Vulcanimicrobiia</taxon>
        <taxon>Vulcanimicrobiales</taxon>
        <taxon>Vulcanimicrobiaceae</taxon>
        <taxon>Vulcanimicrobium</taxon>
    </lineage>
</organism>
<dbReference type="InterPro" id="IPR001119">
    <property type="entry name" value="SLH_dom"/>
</dbReference>
<keyword evidence="5" id="KW-0411">Iron-sulfur</keyword>
<dbReference type="InterPro" id="IPR039650">
    <property type="entry name" value="HdrA-like"/>
</dbReference>
<evidence type="ECO:0000313" key="7">
    <source>
        <dbReference type="EMBL" id="BDE05920.1"/>
    </source>
</evidence>
<dbReference type="InterPro" id="IPR036188">
    <property type="entry name" value="FAD/NAD-bd_sf"/>
</dbReference>
<evidence type="ECO:0000256" key="4">
    <source>
        <dbReference type="ARBA" id="ARBA00023004"/>
    </source>
</evidence>
<dbReference type="Gene3D" id="3.50.50.60">
    <property type="entry name" value="FAD/NAD(P)-binding domain"/>
    <property type="match status" value="1"/>
</dbReference>
<keyword evidence="8" id="KW-1185">Reference proteome</keyword>
<sequence length="571" mass="61855">MDELQYDIVIVGASLGGVAAALRAGGMGADVCVLEASTWVGGQYTAQGVCKPDENKYIDSVGSTALYRWFKHLVRAYYRSNYRLTAAAAAMPLLNPGGPYPGFAVEPKVADRVLKQMLQGDAKVHLRLKNRVTSAETNGDSVTAVIATGPDGVATRYKAQMFLDATDLGDLLPLAGVEFAIGAESRAQTGEPLANDAHPEWIQPITVPIALERRPGGENHTIPKPANYDALKAQQRYDLKDGYISKMFTPGIDLWSYRRFIAASNFHDPAFPCDLSMLNMGFNDYQGGTLPTGDPARDLQVIEGARQATLGYLYWLQTECPHDDNPAVRGYPELRPRPDVFDTPGGTAPQPYIREGRRILALTTIVQQDVDTNEPRARNFGDACGIGYYGGLDIHANDAVGMPQSFSGVKPFQIPVGALVPRRVTNVLAACKNLGVTHITNGAYRLHPVEWNTGESAGALAAFAIQHGTLPRNVATSADLLEQFQKTLLDVGVPVFWWTDVPYGDPLFAAVQMLGVRGIVSGYDDMRYGPHDVLEKADQVAIDERLGSPTDWPSDPITRGDAAQLIASQLA</sequence>
<dbReference type="RefSeq" id="WP_317996933.1">
    <property type="nucleotide sequence ID" value="NZ_AP025523.1"/>
</dbReference>
<evidence type="ECO:0000259" key="6">
    <source>
        <dbReference type="PROSITE" id="PS51272"/>
    </source>
</evidence>
<dbReference type="AlphaFoldDB" id="A0AAN1XVU0"/>
<feature type="domain" description="SLH" evidence="6">
    <location>
        <begin position="494"/>
        <end position="571"/>
    </location>
</feature>
<keyword evidence="4" id="KW-0408">Iron</keyword>